<dbReference type="AlphaFoldDB" id="A0A922M3D3"/>
<reference evidence="1" key="1">
    <citation type="journal article" date="2021" name="G3 (Bethesda)">
        <title>Genome and transcriptome analysis of the beet armyworm Spodoptera exigua reveals targets for pest control. .</title>
        <authorList>
            <person name="Simon S."/>
            <person name="Breeschoten T."/>
            <person name="Jansen H.J."/>
            <person name="Dirks R.P."/>
            <person name="Schranz M.E."/>
            <person name="Ros V.I.D."/>
        </authorList>
    </citation>
    <scope>NUCLEOTIDE SEQUENCE</scope>
    <source>
        <strain evidence="1">TB_SE_WUR_2020</strain>
    </source>
</reference>
<sequence length="95" mass="11769">MDVNSLAILYWYYRRQRRRKRLWLNPIVQRRSTVGAFTTLMQQLRNDPQKFFNYFRMTIPTFDNLLKKVEKDLKKRDTNMRKSIRPEEKLAICIR</sequence>
<dbReference type="EMBL" id="JACEFF010000877">
    <property type="protein sequence ID" value="KAH9629121.1"/>
    <property type="molecule type" value="Genomic_DNA"/>
</dbReference>
<name>A0A922M3D3_SPOEX</name>
<evidence type="ECO:0000313" key="1">
    <source>
        <dbReference type="EMBL" id="KAH9629121.1"/>
    </source>
</evidence>
<evidence type="ECO:0000313" key="2">
    <source>
        <dbReference type="Proteomes" id="UP000814243"/>
    </source>
</evidence>
<proteinExistence type="predicted"/>
<dbReference type="Proteomes" id="UP000814243">
    <property type="component" value="Unassembled WGS sequence"/>
</dbReference>
<gene>
    <name evidence="1" type="ORF">HF086_008570</name>
</gene>
<organism evidence="1 2">
    <name type="scientific">Spodoptera exigua</name>
    <name type="common">Beet armyworm</name>
    <name type="synonym">Noctua fulgens</name>
    <dbReference type="NCBI Taxonomy" id="7107"/>
    <lineage>
        <taxon>Eukaryota</taxon>
        <taxon>Metazoa</taxon>
        <taxon>Ecdysozoa</taxon>
        <taxon>Arthropoda</taxon>
        <taxon>Hexapoda</taxon>
        <taxon>Insecta</taxon>
        <taxon>Pterygota</taxon>
        <taxon>Neoptera</taxon>
        <taxon>Endopterygota</taxon>
        <taxon>Lepidoptera</taxon>
        <taxon>Glossata</taxon>
        <taxon>Ditrysia</taxon>
        <taxon>Noctuoidea</taxon>
        <taxon>Noctuidae</taxon>
        <taxon>Amphipyrinae</taxon>
        <taxon>Spodoptera</taxon>
    </lineage>
</organism>
<comment type="caution">
    <text evidence="1">The sequence shown here is derived from an EMBL/GenBank/DDBJ whole genome shotgun (WGS) entry which is preliminary data.</text>
</comment>
<protein>
    <submittedName>
        <fullName evidence="1">Uncharacterized protein</fullName>
    </submittedName>
</protein>
<accession>A0A922M3D3</accession>